<evidence type="ECO:0000313" key="3">
    <source>
        <dbReference type="Proteomes" id="UP000095390"/>
    </source>
</evidence>
<dbReference type="EMBL" id="CYYC01000009">
    <property type="protein sequence ID" value="CUM91212.1"/>
    <property type="molecule type" value="Genomic_DNA"/>
</dbReference>
<dbReference type="SUPFAM" id="SSF55469">
    <property type="entry name" value="FMN-dependent nitroreductase-like"/>
    <property type="match status" value="1"/>
</dbReference>
<proteinExistence type="predicted"/>
<organism evidence="2 3">
    <name type="scientific">Anaerobutyricum hallii</name>
    <dbReference type="NCBI Taxonomy" id="39488"/>
    <lineage>
        <taxon>Bacteria</taxon>
        <taxon>Bacillati</taxon>
        <taxon>Bacillota</taxon>
        <taxon>Clostridia</taxon>
        <taxon>Lachnospirales</taxon>
        <taxon>Lachnospiraceae</taxon>
        <taxon>Anaerobutyricum</taxon>
    </lineage>
</organism>
<dbReference type="InterPro" id="IPR029479">
    <property type="entry name" value="Nitroreductase"/>
</dbReference>
<evidence type="ECO:0000259" key="1">
    <source>
        <dbReference type="Pfam" id="PF00881"/>
    </source>
</evidence>
<dbReference type="OrthoDB" id="9783470at2"/>
<sequence length="67" mass="7425">MELLNTLISRHSVRTYNGEPLLSSDLEKILKAAKAAPVGLGLYDQMHLTVVNPMHSTILFLYAVILC</sequence>
<dbReference type="GO" id="GO:0016491">
    <property type="term" value="F:oxidoreductase activity"/>
    <property type="evidence" value="ECO:0007669"/>
    <property type="project" value="InterPro"/>
</dbReference>
<gene>
    <name evidence="2" type="ORF">ERS852578_01041</name>
</gene>
<dbReference type="RefSeq" id="WP_055182711.1">
    <property type="nucleotide sequence ID" value="NZ_CYYC01000009.1"/>
</dbReference>
<dbReference type="Proteomes" id="UP000095390">
    <property type="component" value="Unassembled WGS sequence"/>
</dbReference>
<evidence type="ECO:0000313" key="2">
    <source>
        <dbReference type="EMBL" id="CUM91212.1"/>
    </source>
</evidence>
<dbReference type="Pfam" id="PF00881">
    <property type="entry name" value="Nitroreductase"/>
    <property type="match status" value="1"/>
</dbReference>
<dbReference type="AlphaFoldDB" id="A0A173SL83"/>
<dbReference type="Gene3D" id="3.40.109.10">
    <property type="entry name" value="NADH Oxidase"/>
    <property type="match status" value="1"/>
</dbReference>
<name>A0A173SL83_9FIRM</name>
<protein>
    <recommendedName>
        <fullName evidence="1">Nitroreductase domain-containing protein</fullName>
    </recommendedName>
</protein>
<feature type="domain" description="Nitroreductase" evidence="1">
    <location>
        <begin position="9"/>
        <end position="51"/>
    </location>
</feature>
<dbReference type="InterPro" id="IPR000415">
    <property type="entry name" value="Nitroreductase-like"/>
</dbReference>
<reference evidence="2 3" key="1">
    <citation type="submission" date="2015-09" db="EMBL/GenBank/DDBJ databases">
        <authorList>
            <consortium name="Pathogen Informatics"/>
        </authorList>
    </citation>
    <scope>NUCLEOTIDE SEQUENCE [LARGE SCALE GENOMIC DNA]</scope>
    <source>
        <strain evidence="2 3">2789STDY5834966</strain>
    </source>
</reference>
<accession>A0A173SL83</accession>